<reference evidence="2" key="2">
    <citation type="submission" date="2021-10" db="EMBL/GenBank/DDBJ databases">
        <title>Phylogenomics reveals ancestral predisposition of the termite-cultivated fungus Termitomyces towards a domesticated lifestyle.</title>
        <authorList>
            <person name="Auxier B."/>
            <person name="Grum-Grzhimaylo A."/>
            <person name="Cardenas M.E."/>
            <person name="Lodge J.D."/>
            <person name="Laessoe T."/>
            <person name="Pedersen O."/>
            <person name="Smith M.E."/>
            <person name="Kuyper T.W."/>
            <person name="Franco-Molano E.A."/>
            <person name="Baroni T.J."/>
            <person name="Aanen D.K."/>
        </authorList>
    </citation>
    <scope>NUCLEOTIDE SEQUENCE</scope>
    <source>
        <strain evidence="2">D49</strain>
    </source>
</reference>
<dbReference type="OrthoDB" id="3485059at2759"/>
<dbReference type="AlphaFoldDB" id="A0A9P7K3M2"/>
<organism evidence="2 3">
    <name type="scientific">Sphagnurus paluster</name>
    <dbReference type="NCBI Taxonomy" id="117069"/>
    <lineage>
        <taxon>Eukaryota</taxon>
        <taxon>Fungi</taxon>
        <taxon>Dikarya</taxon>
        <taxon>Basidiomycota</taxon>
        <taxon>Agaricomycotina</taxon>
        <taxon>Agaricomycetes</taxon>
        <taxon>Agaricomycetidae</taxon>
        <taxon>Agaricales</taxon>
        <taxon>Tricholomatineae</taxon>
        <taxon>Lyophyllaceae</taxon>
        <taxon>Sphagnurus</taxon>
    </lineage>
</organism>
<accession>A0A9P7K3M2</accession>
<evidence type="ECO:0000256" key="1">
    <source>
        <dbReference type="SAM" id="SignalP"/>
    </source>
</evidence>
<proteinExistence type="predicted"/>
<sequence length="182" mass="18238">MRFSSVFALASLIVSCLASTAADVQADATAIAAAATTLDGAVTAFAVVSGNTQALAIHVDNVALIAALNKGTTDLVAVTRQNLVPSTLSVINAAAILPALVQFSATFSHALTNLVAEKAALLALTIGGSYNLIKQDLADLNSIVSQFESALIAAIPVTLTANATAVTVTINSALTVALAAFT</sequence>
<evidence type="ECO:0000313" key="2">
    <source>
        <dbReference type="EMBL" id="KAG5635294.1"/>
    </source>
</evidence>
<keyword evidence="3" id="KW-1185">Reference proteome</keyword>
<dbReference type="Proteomes" id="UP000717328">
    <property type="component" value="Unassembled WGS sequence"/>
</dbReference>
<dbReference type="EMBL" id="JABCKI010006128">
    <property type="protein sequence ID" value="KAG5635294.1"/>
    <property type="molecule type" value="Genomic_DNA"/>
</dbReference>
<feature type="chain" id="PRO_5040215898" evidence="1">
    <location>
        <begin position="19"/>
        <end position="182"/>
    </location>
</feature>
<feature type="signal peptide" evidence="1">
    <location>
        <begin position="1"/>
        <end position="18"/>
    </location>
</feature>
<keyword evidence="1" id="KW-0732">Signal</keyword>
<name>A0A9P7K3M2_9AGAR</name>
<gene>
    <name evidence="2" type="ORF">H0H81_011789</name>
</gene>
<reference evidence="2" key="1">
    <citation type="submission" date="2021-02" db="EMBL/GenBank/DDBJ databases">
        <authorList>
            <person name="Nieuwenhuis M."/>
            <person name="Van De Peppel L.J.J."/>
        </authorList>
    </citation>
    <scope>NUCLEOTIDE SEQUENCE</scope>
    <source>
        <strain evidence="2">D49</strain>
    </source>
</reference>
<protein>
    <submittedName>
        <fullName evidence="2">Uncharacterized protein</fullName>
    </submittedName>
</protein>
<evidence type="ECO:0000313" key="3">
    <source>
        <dbReference type="Proteomes" id="UP000717328"/>
    </source>
</evidence>
<dbReference type="PROSITE" id="PS51257">
    <property type="entry name" value="PROKAR_LIPOPROTEIN"/>
    <property type="match status" value="1"/>
</dbReference>
<dbReference type="Gene3D" id="1.20.1280.140">
    <property type="match status" value="1"/>
</dbReference>
<comment type="caution">
    <text evidence="2">The sequence shown here is derived from an EMBL/GenBank/DDBJ whole genome shotgun (WGS) entry which is preliminary data.</text>
</comment>